<dbReference type="InterPro" id="IPR001296">
    <property type="entry name" value="Glyco_trans_1"/>
</dbReference>
<dbReference type="PANTHER" id="PTHR12526">
    <property type="entry name" value="GLYCOSYLTRANSFERASE"/>
    <property type="match status" value="1"/>
</dbReference>
<dbReference type="GO" id="GO:0016757">
    <property type="term" value="F:glycosyltransferase activity"/>
    <property type="evidence" value="ECO:0007669"/>
    <property type="project" value="InterPro"/>
</dbReference>
<reference evidence="2 3" key="1">
    <citation type="submission" date="2011-03" db="EMBL/GenBank/DDBJ databases">
        <title>Deep-sequencing identification of multiple resistance mechanism for the high antibiotic-resistance strain Streptococcus suis R61.</title>
        <authorList>
            <person name="Hu P."/>
            <person name="Yang M."/>
            <person name="Jin M."/>
            <person name="Xiao J."/>
        </authorList>
    </citation>
    <scope>NUCLEOTIDE SEQUENCE [LARGE SCALE GENOMIC DNA]</scope>
    <source>
        <strain evidence="2 3">R61</strain>
    </source>
</reference>
<dbReference type="RefSeq" id="WP_004194952.1">
    <property type="nucleotide sequence ID" value="NZ_AEYY01000011.1"/>
</dbReference>
<dbReference type="Pfam" id="PF00534">
    <property type="entry name" value="Glycos_transf_1"/>
    <property type="match status" value="1"/>
</dbReference>
<proteinExistence type="predicted"/>
<name>A0AA87K4D7_STRSU</name>
<dbReference type="CDD" id="cd03811">
    <property type="entry name" value="GT4_GT28_WabH-like"/>
    <property type="match status" value="1"/>
</dbReference>
<protein>
    <recommendedName>
        <fullName evidence="1">Glycosyl transferase family 1 domain-containing protein</fullName>
    </recommendedName>
</protein>
<evidence type="ECO:0000313" key="2">
    <source>
        <dbReference type="EMBL" id="EHC03585.1"/>
    </source>
</evidence>
<evidence type="ECO:0000313" key="3">
    <source>
        <dbReference type="Proteomes" id="UP000004014"/>
    </source>
</evidence>
<dbReference type="PANTHER" id="PTHR12526:SF630">
    <property type="entry name" value="GLYCOSYLTRANSFERASE"/>
    <property type="match status" value="1"/>
</dbReference>
<comment type="caution">
    <text evidence="2">The sequence shown here is derived from an EMBL/GenBank/DDBJ whole genome shotgun (WGS) entry which is preliminary data.</text>
</comment>
<dbReference type="EMBL" id="AEYY01000011">
    <property type="protein sequence ID" value="EHC03585.1"/>
    <property type="molecule type" value="Genomic_DNA"/>
</dbReference>
<dbReference type="Proteomes" id="UP000004014">
    <property type="component" value="Unassembled WGS sequence"/>
</dbReference>
<accession>A0AA87K4D7</accession>
<evidence type="ECO:0000259" key="1">
    <source>
        <dbReference type="Pfam" id="PF00534"/>
    </source>
</evidence>
<gene>
    <name evidence="2" type="ORF">SSUR61_0581</name>
</gene>
<feature type="domain" description="Glycosyl transferase family 1" evidence="1">
    <location>
        <begin position="183"/>
        <end position="336"/>
    </location>
</feature>
<organism evidence="2 3">
    <name type="scientific">Streptococcus suis R61</name>
    <dbReference type="NCBI Taxonomy" id="996306"/>
    <lineage>
        <taxon>Bacteria</taxon>
        <taxon>Bacillati</taxon>
        <taxon>Bacillota</taxon>
        <taxon>Bacilli</taxon>
        <taxon>Lactobacillales</taxon>
        <taxon>Streptococcaceae</taxon>
        <taxon>Streptococcus</taxon>
    </lineage>
</organism>
<dbReference type="AlphaFoldDB" id="A0AA87K4D7"/>
<dbReference type="SUPFAM" id="SSF53756">
    <property type="entry name" value="UDP-Glycosyltransferase/glycogen phosphorylase"/>
    <property type="match status" value="1"/>
</dbReference>
<sequence length="363" mass="41207">MKKICFSFNHLTYSDGVAQSAIAMANYLADTEMVEVTLRPIFNFDKSILKDINKKVKVKPILGFYFRGLSTILNLVPAFLLHDWIFGRDRYQIEIGFQYGLATCAVVSSNSVKSKHYVWMHGYDEGLHLKEYYKKADRVVCVSKQNADRLFKELQCAVPVEYCYNPIDNNVVCKLGEEKIDLAIPKELLFISVGRHSEEKGYLRLLKIVERLMNEGYTFKLWLIGDGSQHGELVKYSQEHGLEKVVVFMGAQKNPHKFTSKADLFVCSSYAEGFSTACSEAIMLGVPVLTTSVSGGKEIIDTAKSGMLVGMSDEDLYESMKYVIENQKQVEEWKERLVHTKHKFSASERISRLLAVLELSKNG</sequence>
<dbReference type="Gene3D" id="3.40.50.2000">
    <property type="entry name" value="Glycogen Phosphorylase B"/>
    <property type="match status" value="2"/>
</dbReference>